<accession>A0A482WSS4</accession>
<evidence type="ECO:0000256" key="7">
    <source>
        <dbReference type="ARBA" id="ARBA00023136"/>
    </source>
</evidence>
<dbReference type="AlphaFoldDB" id="A0A482WSS4"/>
<dbReference type="GO" id="GO:0005549">
    <property type="term" value="F:odorant binding"/>
    <property type="evidence" value="ECO:0007669"/>
    <property type="project" value="InterPro"/>
</dbReference>
<comment type="caution">
    <text evidence="10">Lacks conserved residue(s) required for the propagation of feature annotation.</text>
</comment>
<evidence type="ECO:0000256" key="3">
    <source>
        <dbReference type="ARBA" id="ARBA00022606"/>
    </source>
</evidence>
<evidence type="ECO:0000313" key="11">
    <source>
        <dbReference type="EMBL" id="RZF36665.1"/>
    </source>
</evidence>
<feature type="transmembrane region" description="Helical" evidence="10">
    <location>
        <begin position="41"/>
        <end position="59"/>
    </location>
</feature>
<feature type="transmembrane region" description="Helical" evidence="10">
    <location>
        <begin position="71"/>
        <end position="88"/>
    </location>
</feature>
<evidence type="ECO:0000313" key="12">
    <source>
        <dbReference type="Proteomes" id="UP000291343"/>
    </source>
</evidence>
<dbReference type="GO" id="GO:0004984">
    <property type="term" value="F:olfactory receptor activity"/>
    <property type="evidence" value="ECO:0007669"/>
    <property type="project" value="InterPro"/>
</dbReference>
<protein>
    <recommendedName>
        <fullName evidence="10">Odorant receptor</fullName>
    </recommendedName>
</protein>
<comment type="similarity">
    <text evidence="10">Belongs to the insect chemoreceptor superfamily. Heteromeric odorant receptor channel (TC 1.A.69) family.</text>
</comment>
<dbReference type="STRING" id="195883.A0A482WSS4"/>
<keyword evidence="6 10" id="KW-1133">Transmembrane helix</keyword>
<keyword evidence="8 10" id="KW-0675">Receptor</keyword>
<keyword evidence="4 10" id="KW-0812">Transmembrane</keyword>
<evidence type="ECO:0000256" key="8">
    <source>
        <dbReference type="ARBA" id="ARBA00023170"/>
    </source>
</evidence>
<dbReference type="FunCoup" id="A0A482WSS4">
    <property type="interactions" value="85"/>
</dbReference>
<name>A0A482WSS4_LAOST</name>
<keyword evidence="2" id="KW-1003">Cell membrane</keyword>
<dbReference type="InterPro" id="IPR004117">
    <property type="entry name" value="7tm6_olfct_rcpt"/>
</dbReference>
<evidence type="ECO:0000256" key="9">
    <source>
        <dbReference type="ARBA" id="ARBA00023224"/>
    </source>
</evidence>
<feature type="transmembrane region" description="Helical" evidence="10">
    <location>
        <begin position="196"/>
        <end position="216"/>
    </location>
</feature>
<feature type="transmembrane region" description="Helical" evidence="10">
    <location>
        <begin position="324"/>
        <end position="345"/>
    </location>
</feature>
<sequence length="416" mass="48797">MMKGDSKLKNVPASENENDEPINSEKLISYFGDKRLIGIKAAPYLVVTFLICLDLLFCLHYEWPFFLRRILTIKEICFAVFALGGYFVQFDYYAVETNYILKYLKSVDQHATSEAKKKIIREANDFLKYHSVFAVRAFTFMFTFAAVIPMIQVIIIVLKSLLKQEPIQKLPFVIFLYMPEGFRSPLVYLATQMVAFTWYGIAMLMWGIGYKIYLIAMKCICAEMQLLSQSLMELDTALITNKVEQHLDALGEDLVIGAENNARLKRYLQKIIRHHQDIIKSMKMLNNEFQLTIIIFINIYSLQLCLYIIFIMKMPLIVHRIKYLFVYVVVLFIQLQWATFGQNLINNGDRLRLALYESSWINKPLWMKKSLLIMMARAEQPLEFKPYGLYVLDKQYMANLFKATYTYVNLVYEFLN</sequence>
<dbReference type="Pfam" id="PF02949">
    <property type="entry name" value="7tm_6"/>
    <property type="match status" value="1"/>
</dbReference>
<evidence type="ECO:0000256" key="1">
    <source>
        <dbReference type="ARBA" id="ARBA00004651"/>
    </source>
</evidence>
<evidence type="ECO:0000256" key="10">
    <source>
        <dbReference type="RuleBase" id="RU351113"/>
    </source>
</evidence>
<keyword evidence="5 10" id="KW-0552">Olfaction</keyword>
<comment type="caution">
    <text evidence="11">The sequence shown here is derived from an EMBL/GenBank/DDBJ whole genome shotgun (WGS) entry which is preliminary data.</text>
</comment>
<proteinExistence type="inferred from homology"/>
<evidence type="ECO:0000256" key="6">
    <source>
        <dbReference type="ARBA" id="ARBA00022989"/>
    </source>
</evidence>
<keyword evidence="7 10" id="KW-0472">Membrane</keyword>
<evidence type="ECO:0000256" key="4">
    <source>
        <dbReference type="ARBA" id="ARBA00022692"/>
    </source>
</evidence>
<dbReference type="InParanoid" id="A0A482WSS4"/>
<dbReference type="EMBL" id="QKKF02026075">
    <property type="protein sequence ID" value="RZF36665.1"/>
    <property type="molecule type" value="Genomic_DNA"/>
</dbReference>
<dbReference type="OrthoDB" id="6597368at2759"/>
<keyword evidence="3 10" id="KW-0716">Sensory transduction</keyword>
<dbReference type="PANTHER" id="PTHR21137">
    <property type="entry name" value="ODORANT RECEPTOR"/>
    <property type="match status" value="1"/>
</dbReference>
<dbReference type="Proteomes" id="UP000291343">
    <property type="component" value="Unassembled WGS sequence"/>
</dbReference>
<feature type="transmembrane region" description="Helical" evidence="10">
    <location>
        <begin position="133"/>
        <end position="158"/>
    </location>
</feature>
<dbReference type="PANTHER" id="PTHR21137:SF35">
    <property type="entry name" value="ODORANT RECEPTOR 19A-RELATED"/>
    <property type="match status" value="1"/>
</dbReference>
<comment type="subcellular location">
    <subcellularLocation>
        <location evidence="1 10">Cell membrane</location>
        <topology evidence="1 10">Multi-pass membrane protein</topology>
    </subcellularLocation>
</comment>
<dbReference type="GO" id="GO:0007165">
    <property type="term" value="P:signal transduction"/>
    <property type="evidence" value="ECO:0007669"/>
    <property type="project" value="UniProtKB-KW"/>
</dbReference>
<gene>
    <name evidence="11" type="ORF">LSTR_LSTR012751</name>
</gene>
<evidence type="ECO:0000256" key="2">
    <source>
        <dbReference type="ARBA" id="ARBA00022475"/>
    </source>
</evidence>
<organism evidence="11 12">
    <name type="scientific">Laodelphax striatellus</name>
    <name type="common">Small brown planthopper</name>
    <name type="synonym">Delphax striatella</name>
    <dbReference type="NCBI Taxonomy" id="195883"/>
    <lineage>
        <taxon>Eukaryota</taxon>
        <taxon>Metazoa</taxon>
        <taxon>Ecdysozoa</taxon>
        <taxon>Arthropoda</taxon>
        <taxon>Hexapoda</taxon>
        <taxon>Insecta</taxon>
        <taxon>Pterygota</taxon>
        <taxon>Neoptera</taxon>
        <taxon>Paraneoptera</taxon>
        <taxon>Hemiptera</taxon>
        <taxon>Auchenorrhyncha</taxon>
        <taxon>Fulgoroidea</taxon>
        <taxon>Delphacidae</taxon>
        <taxon>Criomorphinae</taxon>
        <taxon>Laodelphax</taxon>
    </lineage>
</organism>
<keyword evidence="9 10" id="KW-0807">Transducer</keyword>
<feature type="transmembrane region" description="Helical" evidence="10">
    <location>
        <begin position="289"/>
        <end position="312"/>
    </location>
</feature>
<keyword evidence="12" id="KW-1185">Reference proteome</keyword>
<dbReference type="GO" id="GO:0005886">
    <property type="term" value="C:plasma membrane"/>
    <property type="evidence" value="ECO:0007669"/>
    <property type="project" value="UniProtKB-SubCell"/>
</dbReference>
<evidence type="ECO:0000256" key="5">
    <source>
        <dbReference type="ARBA" id="ARBA00022725"/>
    </source>
</evidence>
<reference evidence="11 12" key="1">
    <citation type="journal article" date="2017" name="Gigascience">
        <title>Genome sequence of the small brown planthopper, Laodelphax striatellus.</title>
        <authorList>
            <person name="Zhu J."/>
            <person name="Jiang F."/>
            <person name="Wang X."/>
            <person name="Yang P."/>
            <person name="Bao Y."/>
            <person name="Zhao W."/>
            <person name="Wang W."/>
            <person name="Lu H."/>
            <person name="Wang Q."/>
            <person name="Cui N."/>
            <person name="Li J."/>
            <person name="Chen X."/>
            <person name="Luo L."/>
            <person name="Yu J."/>
            <person name="Kang L."/>
            <person name="Cui F."/>
        </authorList>
    </citation>
    <scope>NUCLEOTIDE SEQUENCE [LARGE SCALE GENOMIC DNA]</scope>
    <source>
        <strain evidence="11">Lst14</strain>
    </source>
</reference>